<dbReference type="EMBL" id="JAAGAX010000004">
    <property type="protein sequence ID" value="KAF2317028.1"/>
    <property type="molecule type" value="Genomic_DNA"/>
</dbReference>
<protein>
    <submittedName>
        <fullName evidence="3">Uncharacterized protein</fullName>
    </submittedName>
</protein>
<evidence type="ECO:0000313" key="4">
    <source>
        <dbReference type="Proteomes" id="UP000467840"/>
    </source>
</evidence>
<evidence type="ECO:0000313" key="3">
    <source>
        <dbReference type="EMBL" id="KAF2317028.1"/>
    </source>
</evidence>
<gene>
    <name evidence="3" type="ORF">GH714_010749</name>
</gene>
<keyword evidence="4" id="KW-1185">Reference proteome</keyword>
<comment type="caution">
    <text evidence="3">The sequence shown here is derived from an EMBL/GenBank/DDBJ whole genome shotgun (WGS) entry which is preliminary data.</text>
</comment>
<name>A0A6A6MX63_HEVBR</name>
<feature type="coiled-coil region" evidence="1">
    <location>
        <begin position="63"/>
        <end position="97"/>
    </location>
</feature>
<keyword evidence="1" id="KW-0175">Coiled coil</keyword>
<evidence type="ECO:0000256" key="2">
    <source>
        <dbReference type="SAM" id="MobiDB-lite"/>
    </source>
</evidence>
<dbReference type="AlphaFoldDB" id="A0A6A6MX63"/>
<feature type="compositionally biased region" description="Basic residues" evidence="2">
    <location>
        <begin position="226"/>
        <end position="236"/>
    </location>
</feature>
<feature type="region of interest" description="Disordered" evidence="2">
    <location>
        <begin position="118"/>
        <end position="144"/>
    </location>
</feature>
<accession>A0A6A6MX63</accession>
<feature type="region of interest" description="Disordered" evidence="2">
    <location>
        <begin position="200"/>
        <end position="264"/>
    </location>
</feature>
<reference evidence="3 4" key="1">
    <citation type="journal article" date="2020" name="Mol. Plant">
        <title>The Chromosome-Based Rubber Tree Genome Provides New Insights into Spurge Genome Evolution and Rubber Biosynthesis.</title>
        <authorList>
            <person name="Liu J."/>
            <person name="Shi C."/>
            <person name="Shi C.C."/>
            <person name="Li W."/>
            <person name="Zhang Q.J."/>
            <person name="Zhang Y."/>
            <person name="Li K."/>
            <person name="Lu H.F."/>
            <person name="Shi C."/>
            <person name="Zhu S.T."/>
            <person name="Xiao Z.Y."/>
            <person name="Nan H."/>
            <person name="Yue Y."/>
            <person name="Zhu X.G."/>
            <person name="Wu Y."/>
            <person name="Hong X.N."/>
            <person name="Fan G.Y."/>
            <person name="Tong Y."/>
            <person name="Zhang D."/>
            <person name="Mao C.L."/>
            <person name="Liu Y.L."/>
            <person name="Hao S.J."/>
            <person name="Liu W.Q."/>
            <person name="Lv M.Q."/>
            <person name="Zhang H.B."/>
            <person name="Liu Y."/>
            <person name="Hu-Tang G.R."/>
            <person name="Wang J.P."/>
            <person name="Wang J.H."/>
            <person name="Sun Y.H."/>
            <person name="Ni S.B."/>
            <person name="Chen W.B."/>
            <person name="Zhang X.C."/>
            <person name="Jiao Y.N."/>
            <person name="Eichler E.E."/>
            <person name="Li G.H."/>
            <person name="Liu X."/>
            <person name="Gao L.Z."/>
        </authorList>
    </citation>
    <scope>NUCLEOTIDE SEQUENCE [LARGE SCALE GENOMIC DNA]</scope>
    <source>
        <strain evidence="4">cv. GT1</strain>
        <tissue evidence="3">Leaf</tissue>
    </source>
</reference>
<feature type="compositionally biased region" description="Basic and acidic residues" evidence="2">
    <location>
        <begin position="129"/>
        <end position="144"/>
    </location>
</feature>
<evidence type="ECO:0000256" key="1">
    <source>
        <dbReference type="SAM" id="Coils"/>
    </source>
</evidence>
<organism evidence="3 4">
    <name type="scientific">Hevea brasiliensis</name>
    <name type="common">Para rubber tree</name>
    <name type="synonym">Siphonia brasiliensis</name>
    <dbReference type="NCBI Taxonomy" id="3981"/>
    <lineage>
        <taxon>Eukaryota</taxon>
        <taxon>Viridiplantae</taxon>
        <taxon>Streptophyta</taxon>
        <taxon>Embryophyta</taxon>
        <taxon>Tracheophyta</taxon>
        <taxon>Spermatophyta</taxon>
        <taxon>Magnoliopsida</taxon>
        <taxon>eudicotyledons</taxon>
        <taxon>Gunneridae</taxon>
        <taxon>Pentapetalae</taxon>
        <taxon>rosids</taxon>
        <taxon>fabids</taxon>
        <taxon>Malpighiales</taxon>
        <taxon>Euphorbiaceae</taxon>
        <taxon>Crotonoideae</taxon>
        <taxon>Micrandreae</taxon>
        <taxon>Hevea</taxon>
    </lineage>
</organism>
<dbReference type="Proteomes" id="UP000467840">
    <property type="component" value="Chromosome 6"/>
</dbReference>
<sequence length="288" mass="32759">MAEVSDKAQCSPLLAEQAAGVKTKWWEVHELFSSERGVGKPCNEAGQVENENEAMKIVHAEEMTTVREDNHVLKEEVERLKGEMKGLRGELELLARLVAQKCGTNPHSTVSITTAKVERPKPGAAKSEGSARENFHSREKDRGRGSRAVLKFTGVGDRTRSWTVRRRQCLWPRVKSQKNRLRHWKKLAVRACRVEAATEGEVGCVSEPAADSPREVVLPKQERPRQPRSRKRRKSAKPREWRSHLATRTGKVLEHSRRLMAKSRMDKRKVWATWEISRESEGEVAHGN</sequence>
<proteinExistence type="predicted"/>